<dbReference type="EMBL" id="RQHW01000002">
    <property type="protein sequence ID" value="TGN21128.1"/>
    <property type="molecule type" value="Genomic_DNA"/>
</dbReference>
<feature type="transmembrane region" description="Helical" evidence="1">
    <location>
        <begin position="253"/>
        <end position="272"/>
    </location>
</feature>
<feature type="transmembrane region" description="Helical" evidence="1">
    <location>
        <begin position="397"/>
        <end position="414"/>
    </location>
</feature>
<organism evidence="2 3">
    <name type="scientific">Leptospira idonii</name>
    <dbReference type="NCBI Taxonomy" id="1193500"/>
    <lineage>
        <taxon>Bacteria</taxon>
        <taxon>Pseudomonadati</taxon>
        <taxon>Spirochaetota</taxon>
        <taxon>Spirochaetia</taxon>
        <taxon>Leptospirales</taxon>
        <taxon>Leptospiraceae</taxon>
        <taxon>Leptospira</taxon>
    </lineage>
</organism>
<keyword evidence="1" id="KW-1133">Transmembrane helix</keyword>
<sequence length="426" mass="50514">MHIFVFILYAVILFLGAQFINREDWPNLLGFTCTAHFIFFLSFRYLDRLNLKTLILFAVFYRVILIGIEPKLSDDFYRFLWDGYLVYEGYNPFFWNPVEWLSQNGNPSEEMVYLFSRMNSPHYYSVYPSVLQSLFFLPWAFEITSLFWQTFFLQSCLFLFELINIFLTYKIKPTLAHSSYWVYWGNPLVIWEGISQIHPEPIIVTLLLVCILLYRLRRFSGISFVFPFLLQVKMNLIFLLPGIFFSIPKKYRISLLVFLIFSLVVLAFTVFGEYGAQSSQGIGLFLHSFRFHSLFESPIYYFLRIFDRLEYLSGTISLITGGCVYLYLVSRYKLDLSASFFFGYLCLLLFSPVIHPWYSLPLIALALERTNTLPWIRAFSFFCGLSYLFYGVKFESFGLIFLFLESIVYLWIIYGKQSFNYLRQKT</sequence>
<feature type="transmembrane region" description="Helical" evidence="1">
    <location>
        <begin position="29"/>
        <end position="46"/>
    </location>
</feature>
<feature type="transmembrane region" description="Helical" evidence="1">
    <location>
        <begin position="151"/>
        <end position="169"/>
    </location>
</feature>
<dbReference type="OrthoDB" id="346168at2"/>
<feature type="transmembrane region" description="Helical" evidence="1">
    <location>
        <begin position="53"/>
        <end position="72"/>
    </location>
</feature>
<feature type="transmembrane region" description="Helical" evidence="1">
    <location>
        <begin position="340"/>
        <end position="360"/>
    </location>
</feature>
<accession>A0A4R9M9J4</accession>
<feature type="transmembrane region" description="Helical" evidence="1">
    <location>
        <begin position="189"/>
        <end position="214"/>
    </location>
</feature>
<feature type="transmembrane region" description="Helical" evidence="1">
    <location>
        <begin position="372"/>
        <end position="390"/>
    </location>
</feature>
<reference evidence="2" key="1">
    <citation type="journal article" date="2019" name="PLoS Negl. Trop. Dis.">
        <title>Revisiting the worldwide diversity of Leptospira species in the environment.</title>
        <authorList>
            <person name="Vincent A.T."/>
            <person name="Schiettekatte O."/>
            <person name="Bourhy P."/>
            <person name="Veyrier F.J."/>
            <person name="Picardeau M."/>
        </authorList>
    </citation>
    <scope>NUCLEOTIDE SEQUENCE [LARGE SCALE GENOMIC DNA]</scope>
    <source>
        <strain evidence="2">201300427</strain>
    </source>
</reference>
<evidence type="ECO:0000313" key="3">
    <source>
        <dbReference type="Proteomes" id="UP000298058"/>
    </source>
</evidence>
<evidence type="ECO:0000256" key="1">
    <source>
        <dbReference type="SAM" id="Phobius"/>
    </source>
</evidence>
<name>A0A4R9M9J4_9LEPT</name>
<feature type="transmembrane region" description="Helical" evidence="1">
    <location>
        <begin position="226"/>
        <end position="247"/>
    </location>
</feature>
<evidence type="ECO:0008006" key="4">
    <source>
        <dbReference type="Google" id="ProtNLM"/>
    </source>
</evidence>
<gene>
    <name evidence="2" type="ORF">EHS15_01010</name>
</gene>
<comment type="caution">
    <text evidence="2">The sequence shown here is derived from an EMBL/GenBank/DDBJ whole genome shotgun (WGS) entry which is preliminary data.</text>
</comment>
<evidence type="ECO:0000313" key="2">
    <source>
        <dbReference type="EMBL" id="TGN21128.1"/>
    </source>
</evidence>
<keyword evidence="1" id="KW-0812">Transmembrane</keyword>
<dbReference type="Proteomes" id="UP000298058">
    <property type="component" value="Unassembled WGS sequence"/>
</dbReference>
<feature type="transmembrane region" description="Helical" evidence="1">
    <location>
        <begin position="309"/>
        <end position="328"/>
    </location>
</feature>
<proteinExistence type="predicted"/>
<protein>
    <recommendedName>
        <fullName evidence="4">DUF2029 domain-containing protein</fullName>
    </recommendedName>
</protein>
<dbReference type="AlphaFoldDB" id="A0A4R9M9J4"/>
<keyword evidence="1" id="KW-0472">Membrane</keyword>
<dbReference type="RefSeq" id="WP_135758663.1">
    <property type="nucleotide sequence ID" value="NZ_RQHW01000002.1"/>
</dbReference>
<keyword evidence="3" id="KW-1185">Reference proteome</keyword>